<dbReference type="RefSeq" id="WP_209241950.1">
    <property type="nucleotide sequence ID" value="NZ_JADKMA010000151.1"/>
</dbReference>
<proteinExistence type="predicted"/>
<feature type="domain" description="PPM-type phosphatase" evidence="1">
    <location>
        <begin position="16"/>
        <end position="219"/>
    </location>
</feature>
<evidence type="ECO:0000259" key="1">
    <source>
        <dbReference type="Pfam" id="PF13672"/>
    </source>
</evidence>
<dbReference type="Gene3D" id="3.60.40.10">
    <property type="entry name" value="PPM-type phosphatase domain"/>
    <property type="match status" value="1"/>
</dbReference>
<sequence>MRIDMVTEPGNPPRRNEDYVSASLPASGSGGALVVLDGVTPPEDTDGCRHGVPWFVARLGGALLELAGARRDMTLAECLAVAVARTADAHRETCDLFHPRTPQATAVAARWDDERVEHLVLSDSALLVEAADGTVHPILDRRLAELPPAVQALRDRVRLTGEEADRAAYVRAVEGLRNAPDGSGFYTAAADPGVAAQAVTGSHPRADVRALLALTDGASRWTETFHLGDWAGLLALVRKEGPRSLIHRVRTAESESAPSRGKRHDDATVLLAELD</sequence>
<organism evidence="2 3">
    <name type="scientific">Streptomyces oryzae</name>
    <dbReference type="NCBI Taxonomy" id="1434886"/>
    <lineage>
        <taxon>Bacteria</taxon>
        <taxon>Bacillati</taxon>
        <taxon>Actinomycetota</taxon>
        <taxon>Actinomycetes</taxon>
        <taxon>Kitasatosporales</taxon>
        <taxon>Streptomycetaceae</taxon>
        <taxon>Streptomyces</taxon>
    </lineage>
</organism>
<accession>A0ABS3XHH0</accession>
<protein>
    <submittedName>
        <fullName evidence="2">Protein phosphatase 2C domain-containing protein</fullName>
    </submittedName>
</protein>
<dbReference type="Proteomes" id="UP001519064">
    <property type="component" value="Unassembled WGS sequence"/>
</dbReference>
<evidence type="ECO:0000313" key="2">
    <source>
        <dbReference type="EMBL" id="MBO8194855.1"/>
    </source>
</evidence>
<evidence type="ECO:0000313" key="3">
    <source>
        <dbReference type="Proteomes" id="UP001519064"/>
    </source>
</evidence>
<gene>
    <name evidence="2" type="ORF">ITI46_24820</name>
</gene>
<dbReference type="InterPro" id="IPR036457">
    <property type="entry name" value="PPM-type-like_dom_sf"/>
</dbReference>
<dbReference type="SUPFAM" id="SSF81606">
    <property type="entry name" value="PP2C-like"/>
    <property type="match status" value="1"/>
</dbReference>
<name>A0ABS3XHH0_9ACTN</name>
<dbReference type="InterPro" id="IPR001932">
    <property type="entry name" value="PPM-type_phosphatase-like_dom"/>
</dbReference>
<dbReference type="Pfam" id="PF13672">
    <property type="entry name" value="PP2C_2"/>
    <property type="match status" value="1"/>
</dbReference>
<reference evidence="2 3" key="1">
    <citation type="submission" date="2020-11" db="EMBL/GenBank/DDBJ databases">
        <title>Streptomyces spirodelae sp. nov., isolated from duckweed.</title>
        <authorList>
            <person name="Saimee Y."/>
            <person name="Duangmal K."/>
        </authorList>
    </citation>
    <scope>NUCLEOTIDE SEQUENCE [LARGE SCALE GENOMIC DNA]</scope>
    <source>
        <strain evidence="2 3">S16-07</strain>
    </source>
</reference>
<comment type="caution">
    <text evidence="2">The sequence shown here is derived from an EMBL/GenBank/DDBJ whole genome shotgun (WGS) entry which is preliminary data.</text>
</comment>
<dbReference type="EMBL" id="JADKMA010000151">
    <property type="protein sequence ID" value="MBO8194855.1"/>
    <property type="molecule type" value="Genomic_DNA"/>
</dbReference>
<keyword evidence="3" id="KW-1185">Reference proteome</keyword>